<evidence type="ECO:0000256" key="3">
    <source>
        <dbReference type="ARBA" id="ARBA00022989"/>
    </source>
</evidence>
<keyword evidence="2" id="KW-0812">Transmembrane</keyword>
<organism evidence="7 8">
    <name type="scientific">Diaporthe vaccinii</name>
    <dbReference type="NCBI Taxonomy" id="105482"/>
    <lineage>
        <taxon>Eukaryota</taxon>
        <taxon>Fungi</taxon>
        <taxon>Dikarya</taxon>
        <taxon>Ascomycota</taxon>
        <taxon>Pezizomycotina</taxon>
        <taxon>Sordariomycetes</taxon>
        <taxon>Sordariomycetidae</taxon>
        <taxon>Diaporthales</taxon>
        <taxon>Diaporthaceae</taxon>
        <taxon>Diaporthe</taxon>
        <taxon>Diaporthe eres species complex</taxon>
    </lineage>
</organism>
<evidence type="ECO:0000256" key="2">
    <source>
        <dbReference type="ARBA" id="ARBA00022692"/>
    </source>
</evidence>
<dbReference type="Pfam" id="PF07690">
    <property type="entry name" value="MFS_1"/>
    <property type="match status" value="1"/>
</dbReference>
<dbReference type="PROSITE" id="PS50850">
    <property type="entry name" value="MFS"/>
    <property type="match status" value="1"/>
</dbReference>
<dbReference type="PANTHER" id="PTHR42718">
    <property type="entry name" value="MAJOR FACILITATOR SUPERFAMILY MULTIDRUG TRANSPORTER MFSC"/>
    <property type="match status" value="1"/>
</dbReference>
<keyword evidence="4" id="KW-0472">Membrane</keyword>
<proteinExistence type="predicted"/>
<comment type="subcellular location">
    <subcellularLocation>
        <location evidence="1">Membrane</location>
        <topology evidence="1">Multi-pass membrane protein</topology>
    </subcellularLocation>
</comment>
<evidence type="ECO:0000256" key="4">
    <source>
        <dbReference type="ARBA" id="ARBA00023136"/>
    </source>
</evidence>
<sequence length="266" mass="27479">MASIVHPAGIWSLPDLESTSSDRIQGETLTKHASLLTNLQQASVHRALHQEAPATNEPPPNAAIELARAQSLRHVGEVSSADVSANNGLNQEHSGPRGPISQGMPPELPSLVAEVVFVLTCAGGQLVSALLIGHVAVTQAVLSAALGIPPSQAPWLLGASMLPCGLSVIVSGSLADLAPPKPLMVGAFVWETAWNAVAAVAISPRLKRLFFLARAMQSLAAGVLVSASMSILGCVNQPGIRKTRVFSLMAAGSPFGYWLGCLLSGA</sequence>
<dbReference type="InterPro" id="IPR036259">
    <property type="entry name" value="MFS_trans_sf"/>
</dbReference>
<dbReference type="InterPro" id="IPR011701">
    <property type="entry name" value="MFS"/>
</dbReference>
<dbReference type="InterPro" id="IPR020846">
    <property type="entry name" value="MFS_dom"/>
</dbReference>
<comment type="caution">
    <text evidence="7">The sequence shown here is derived from an EMBL/GenBank/DDBJ whole genome shotgun (WGS) entry which is preliminary data.</text>
</comment>
<reference evidence="7 8" key="1">
    <citation type="submission" date="2024-03" db="EMBL/GenBank/DDBJ databases">
        <title>A high-quality draft genome sequence of Diaporthe vaccinii, a causative agent of upright dieback and viscid rot disease in cranberry plants.</title>
        <authorList>
            <person name="Sarrasin M."/>
            <person name="Lang B.F."/>
            <person name="Burger G."/>
        </authorList>
    </citation>
    <scope>NUCLEOTIDE SEQUENCE [LARGE SCALE GENOMIC DNA]</scope>
    <source>
        <strain evidence="7 8">IS7</strain>
    </source>
</reference>
<accession>A0ABR4ELF3</accession>
<name>A0ABR4ELF3_9PEZI</name>
<evidence type="ECO:0000313" key="7">
    <source>
        <dbReference type="EMBL" id="KAL2283269.1"/>
    </source>
</evidence>
<evidence type="ECO:0000256" key="1">
    <source>
        <dbReference type="ARBA" id="ARBA00004141"/>
    </source>
</evidence>
<dbReference type="Proteomes" id="UP001600888">
    <property type="component" value="Unassembled WGS sequence"/>
</dbReference>
<gene>
    <name evidence="7" type="ORF">FJTKL_09914</name>
</gene>
<evidence type="ECO:0000259" key="6">
    <source>
        <dbReference type="PROSITE" id="PS50850"/>
    </source>
</evidence>
<protein>
    <recommendedName>
        <fullName evidence="6">Major facilitator superfamily (MFS) profile domain-containing protein</fullName>
    </recommendedName>
</protein>
<keyword evidence="8" id="KW-1185">Reference proteome</keyword>
<feature type="region of interest" description="Disordered" evidence="5">
    <location>
        <begin position="85"/>
        <end position="104"/>
    </location>
</feature>
<evidence type="ECO:0000313" key="8">
    <source>
        <dbReference type="Proteomes" id="UP001600888"/>
    </source>
</evidence>
<dbReference type="EMBL" id="JBAWTH010000043">
    <property type="protein sequence ID" value="KAL2283269.1"/>
    <property type="molecule type" value="Genomic_DNA"/>
</dbReference>
<dbReference type="SUPFAM" id="SSF103473">
    <property type="entry name" value="MFS general substrate transporter"/>
    <property type="match status" value="1"/>
</dbReference>
<dbReference type="PANTHER" id="PTHR42718:SF41">
    <property type="entry name" value="MFS TRANSPORTER OF UNKOWN SPECIFICITY (AFU_ORTHOLOGUE AFUA_5G09940)-RELATED"/>
    <property type="match status" value="1"/>
</dbReference>
<evidence type="ECO:0000256" key="5">
    <source>
        <dbReference type="SAM" id="MobiDB-lite"/>
    </source>
</evidence>
<keyword evidence="3" id="KW-1133">Transmembrane helix</keyword>
<feature type="domain" description="Major facilitator superfamily (MFS) profile" evidence="6">
    <location>
        <begin position="117"/>
        <end position="266"/>
    </location>
</feature>
<dbReference type="Gene3D" id="1.20.1250.20">
    <property type="entry name" value="MFS general substrate transporter like domains"/>
    <property type="match status" value="1"/>
</dbReference>